<keyword evidence="3" id="KW-1185">Reference proteome</keyword>
<dbReference type="EMBL" id="JATAAI010000001">
    <property type="protein sequence ID" value="KAK1748588.1"/>
    <property type="molecule type" value="Genomic_DNA"/>
</dbReference>
<dbReference type="AlphaFoldDB" id="A0AAD9DKD6"/>
<sequence length="156" mass="16461">MIMNRRFFAAVGSLLIAQSSAFSGGKSSTPIINDCTSTAAPVDGRRAFLTTTASSFAAILFTNNPANAAAPDCFKDCIKECKLIAPKDPEYCQNSCSEYCSQTDRKDGLSGSVSSENGETGILGTTTVVKGEDKPPQLKIPGLDFTSDKGKKLLGY</sequence>
<proteinExistence type="predicted"/>
<accession>A0AAD9DKD6</accession>
<gene>
    <name evidence="2" type="ORF">QTG54_000527</name>
</gene>
<keyword evidence="1" id="KW-0732">Signal</keyword>
<evidence type="ECO:0000313" key="2">
    <source>
        <dbReference type="EMBL" id="KAK1748588.1"/>
    </source>
</evidence>
<feature type="signal peptide" evidence="1">
    <location>
        <begin position="1"/>
        <end position="21"/>
    </location>
</feature>
<evidence type="ECO:0000256" key="1">
    <source>
        <dbReference type="SAM" id="SignalP"/>
    </source>
</evidence>
<comment type="caution">
    <text evidence="2">The sequence shown here is derived from an EMBL/GenBank/DDBJ whole genome shotgun (WGS) entry which is preliminary data.</text>
</comment>
<evidence type="ECO:0000313" key="3">
    <source>
        <dbReference type="Proteomes" id="UP001224775"/>
    </source>
</evidence>
<name>A0AAD9DKD6_9STRA</name>
<protein>
    <submittedName>
        <fullName evidence="2">Uncharacterized protein</fullName>
    </submittedName>
</protein>
<feature type="chain" id="PRO_5042224407" evidence="1">
    <location>
        <begin position="22"/>
        <end position="156"/>
    </location>
</feature>
<dbReference type="Proteomes" id="UP001224775">
    <property type="component" value="Unassembled WGS sequence"/>
</dbReference>
<reference evidence="2" key="1">
    <citation type="submission" date="2023-06" db="EMBL/GenBank/DDBJ databases">
        <title>Survivors Of The Sea: Transcriptome response of Skeletonema marinoi to long-term dormancy.</title>
        <authorList>
            <person name="Pinder M.I.M."/>
            <person name="Kourtchenko O."/>
            <person name="Robertson E.K."/>
            <person name="Larsson T."/>
            <person name="Maumus F."/>
            <person name="Osuna-Cruz C.M."/>
            <person name="Vancaester E."/>
            <person name="Stenow R."/>
            <person name="Vandepoele K."/>
            <person name="Ploug H."/>
            <person name="Bruchert V."/>
            <person name="Godhe A."/>
            <person name="Topel M."/>
        </authorList>
    </citation>
    <scope>NUCLEOTIDE SEQUENCE</scope>
    <source>
        <strain evidence="2">R05AC</strain>
    </source>
</reference>
<organism evidence="2 3">
    <name type="scientific">Skeletonema marinoi</name>
    <dbReference type="NCBI Taxonomy" id="267567"/>
    <lineage>
        <taxon>Eukaryota</taxon>
        <taxon>Sar</taxon>
        <taxon>Stramenopiles</taxon>
        <taxon>Ochrophyta</taxon>
        <taxon>Bacillariophyta</taxon>
        <taxon>Coscinodiscophyceae</taxon>
        <taxon>Thalassiosirophycidae</taxon>
        <taxon>Thalassiosirales</taxon>
        <taxon>Skeletonemataceae</taxon>
        <taxon>Skeletonema</taxon>
        <taxon>Skeletonema marinoi-dohrnii complex</taxon>
    </lineage>
</organism>